<dbReference type="InterPro" id="IPR037238">
    <property type="entry name" value="YbiA-like_sf"/>
</dbReference>
<accession>A0A1X7ST74</accession>
<dbReference type="Gene3D" id="1.10.357.40">
    <property type="entry name" value="YbiA-like"/>
    <property type="match status" value="1"/>
</dbReference>
<evidence type="ECO:0000259" key="1">
    <source>
        <dbReference type="Pfam" id="PF08719"/>
    </source>
</evidence>
<dbReference type="CDD" id="cd15457">
    <property type="entry name" value="NADAR"/>
    <property type="match status" value="1"/>
</dbReference>
<feature type="domain" description="NADAR" evidence="1">
    <location>
        <begin position="1"/>
        <end position="113"/>
    </location>
</feature>
<dbReference type="eggNOG" id="ENOG502S4FY">
    <property type="taxonomic scope" value="Eukaryota"/>
</dbReference>
<organism evidence="2">
    <name type="scientific">Amphimedon queenslandica</name>
    <name type="common">Sponge</name>
    <dbReference type="NCBI Taxonomy" id="400682"/>
    <lineage>
        <taxon>Eukaryota</taxon>
        <taxon>Metazoa</taxon>
        <taxon>Porifera</taxon>
        <taxon>Demospongiae</taxon>
        <taxon>Heteroscleromorpha</taxon>
        <taxon>Haplosclerida</taxon>
        <taxon>Niphatidae</taxon>
        <taxon>Amphimedon</taxon>
    </lineage>
</organism>
<dbReference type="NCBIfam" id="TIGR02464">
    <property type="entry name" value="ribofla_fusion"/>
    <property type="match status" value="1"/>
</dbReference>
<reference evidence="2" key="1">
    <citation type="submission" date="2017-05" db="UniProtKB">
        <authorList>
            <consortium name="EnsemblMetazoa"/>
        </authorList>
    </citation>
    <scope>IDENTIFICATION</scope>
</reference>
<proteinExistence type="predicted"/>
<dbReference type="AlphaFoldDB" id="A0A1X7ST74"/>
<dbReference type="EnsemblMetazoa" id="Aqu2.1.05354_001">
    <property type="protein sequence ID" value="Aqu2.1.05354_001"/>
    <property type="gene ID" value="Aqu2.1.05354"/>
</dbReference>
<dbReference type="InParanoid" id="A0A1X7ST74"/>
<dbReference type="SUPFAM" id="SSF143990">
    <property type="entry name" value="YbiA-like"/>
    <property type="match status" value="1"/>
</dbReference>
<dbReference type="OrthoDB" id="206452at2759"/>
<dbReference type="InterPro" id="IPR012816">
    <property type="entry name" value="NADAR"/>
</dbReference>
<sequence length="123" mass="13824">LFGDDEAAQKILDTSEPREQKAIGRTVRNFDDKVWKENCRNIVKRGNKAKFTQNEDLKEKLMSTVGTTLVEASPRDRIWGIGLGASNPKALNRKTWRGTNWLGQAITEVREEILASSDPPLDA</sequence>
<protein>
    <recommendedName>
        <fullName evidence="1">NADAR domain-containing protein</fullName>
    </recommendedName>
</protein>
<dbReference type="Pfam" id="PF08719">
    <property type="entry name" value="NADAR"/>
    <property type="match status" value="1"/>
</dbReference>
<evidence type="ECO:0000313" key="2">
    <source>
        <dbReference type="EnsemblMetazoa" id="Aqu2.1.05354_001"/>
    </source>
</evidence>
<name>A0A1X7ST74_AMPQE</name>